<dbReference type="GO" id="GO:0140359">
    <property type="term" value="F:ABC-type transporter activity"/>
    <property type="evidence" value="ECO:0007669"/>
    <property type="project" value="InterPro"/>
</dbReference>
<feature type="transmembrane region" description="Helical" evidence="9">
    <location>
        <begin position="94"/>
        <end position="111"/>
    </location>
</feature>
<accession>A0A368T8X3</accession>
<comment type="similarity">
    <text evidence="2 9">Belongs to the ABC-2 integral membrane protein family.</text>
</comment>
<keyword evidence="7 9" id="KW-1133">Transmembrane helix</keyword>
<feature type="domain" description="ABC transmembrane type-2" evidence="11">
    <location>
        <begin position="58"/>
        <end position="290"/>
    </location>
</feature>
<feature type="transmembrane region" description="Helical" evidence="9">
    <location>
        <begin position="173"/>
        <end position="201"/>
    </location>
</feature>
<dbReference type="OrthoDB" id="9789409at2"/>
<comment type="subcellular location">
    <subcellularLocation>
        <location evidence="1">Cell inner membrane</location>
        <topology evidence="1">Multi-pass membrane protein</topology>
    </subcellularLocation>
    <subcellularLocation>
        <location evidence="9">Cell membrane</location>
        <topology evidence="9">Multi-pass membrane protein</topology>
    </subcellularLocation>
</comment>
<keyword evidence="6 9" id="KW-0812">Transmembrane</keyword>
<evidence type="ECO:0000256" key="1">
    <source>
        <dbReference type="ARBA" id="ARBA00004429"/>
    </source>
</evidence>
<evidence type="ECO:0000256" key="9">
    <source>
        <dbReference type="RuleBase" id="RU361157"/>
    </source>
</evidence>
<reference evidence="12 13" key="1">
    <citation type="submission" date="2018-04" db="EMBL/GenBank/DDBJ databases">
        <title>Novel actinobacteria from marine sediment.</title>
        <authorList>
            <person name="Ng Z.Y."/>
            <person name="Tan G.Y.A."/>
        </authorList>
    </citation>
    <scope>NUCLEOTIDE SEQUENCE [LARGE SCALE GENOMIC DNA]</scope>
    <source>
        <strain evidence="12 13">TPS81</strain>
    </source>
</reference>
<dbReference type="InterPro" id="IPR013525">
    <property type="entry name" value="ABC2_TM"/>
</dbReference>
<evidence type="ECO:0000256" key="4">
    <source>
        <dbReference type="ARBA" id="ARBA00022475"/>
    </source>
</evidence>
<comment type="caution">
    <text evidence="9">Lacks conserved residue(s) required for the propagation of feature annotation.</text>
</comment>
<dbReference type="Proteomes" id="UP000253318">
    <property type="component" value="Unassembled WGS sequence"/>
</dbReference>
<feature type="region of interest" description="Disordered" evidence="10">
    <location>
        <begin position="1"/>
        <end position="23"/>
    </location>
</feature>
<evidence type="ECO:0000256" key="2">
    <source>
        <dbReference type="ARBA" id="ARBA00007783"/>
    </source>
</evidence>
<feature type="transmembrane region" description="Helical" evidence="9">
    <location>
        <begin position="148"/>
        <end position="167"/>
    </location>
</feature>
<dbReference type="PROSITE" id="PS51012">
    <property type="entry name" value="ABC_TM2"/>
    <property type="match status" value="1"/>
</dbReference>
<evidence type="ECO:0000256" key="3">
    <source>
        <dbReference type="ARBA" id="ARBA00022448"/>
    </source>
</evidence>
<feature type="transmembrane region" description="Helical" evidence="9">
    <location>
        <begin position="57"/>
        <end position="82"/>
    </location>
</feature>
<keyword evidence="8 9" id="KW-0472">Membrane</keyword>
<dbReference type="InterPro" id="IPR047817">
    <property type="entry name" value="ABC2_TM_bact-type"/>
</dbReference>
<proteinExistence type="inferred from homology"/>
<keyword evidence="13" id="KW-1185">Reference proteome</keyword>
<dbReference type="PANTHER" id="PTHR30413">
    <property type="entry name" value="INNER MEMBRANE TRANSPORT PERMEASE"/>
    <property type="match status" value="1"/>
</dbReference>
<dbReference type="EMBL" id="QEIN01000038">
    <property type="protein sequence ID" value="RCV60507.1"/>
    <property type="molecule type" value="Genomic_DNA"/>
</dbReference>
<protein>
    <recommendedName>
        <fullName evidence="9">Transport permease protein</fullName>
    </recommendedName>
</protein>
<keyword evidence="4 9" id="KW-1003">Cell membrane</keyword>
<dbReference type="PANTHER" id="PTHR30413:SF8">
    <property type="entry name" value="TRANSPORT PERMEASE PROTEIN"/>
    <property type="match status" value="1"/>
</dbReference>
<evidence type="ECO:0000256" key="10">
    <source>
        <dbReference type="SAM" id="MobiDB-lite"/>
    </source>
</evidence>
<name>A0A368T8X3_9ACTN</name>
<evidence type="ECO:0000256" key="5">
    <source>
        <dbReference type="ARBA" id="ARBA00022519"/>
    </source>
</evidence>
<feature type="compositionally biased region" description="Polar residues" evidence="10">
    <location>
        <begin position="1"/>
        <end position="21"/>
    </location>
</feature>
<feature type="transmembrane region" description="Helical" evidence="9">
    <location>
        <begin position="267"/>
        <end position="287"/>
    </location>
</feature>
<dbReference type="Pfam" id="PF01061">
    <property type="entry name" value="ABC2_membrane"/>
    <property type="match status" value="1"/>
</dbReference>
<evidence type="ECO:0000256" key="8">
    <source>
        <dbReference type="ARBA" id="ARBA00023136"/>
    </source>
</evidence>
<evidence type="ECO:0000313" key="12">
    <source>
        <dbReference type="EMBL" id="RCV60507.1"/>
    </source>
</evidence>
<evidence type="ECO:0000256" key="6">
    <source>
        <dbReference type="ARBA" id="ARBA00022692"/>
    </source>
</evidence>
<organism evidence="12 13">
    <name type="scientific">Marinitenerispora sediminis</name>
    <dbReference type="NCBI Taxonomy" id="1931232"/>
    <lineage>
        <taxon>Bacteria</taxon>
        <taxon>Bacillati</taxon>
        <taxon>Actinomycetota</taxon>
        <taxon>Actinomycetes</taxon>
        <taxon>Streptosporangiales</taxon>
        <taxon>Nocardiopsidaceae</taxon>
        <taxon>Marinitenerispora</taxon>
    </lineage>
</organism>
<evidence type="ECO:0000256" key="7">
    <source>
        <dbReference type="ARBA" id="ARBA00022989"/>
    </source>
</evidence>
<gene>
    <name evidence="12" type="ORF">DEF24_06920</name>
</gene>
<sequence>MSRPRSAQSARPAGQQDTTASPEEVTVASRALSVWQNRQVVDLLVKRDLKVKYQKSILGYAWSLLDPLAQAAIYFFVFGILFNARVAPGGADAPGGYALFLLSGILPWMWMSTALNDASRALITHAKLITTMKVPREIFPLAVVQTKFIEYLLTWPVLLLFVVVLGGQTGWTLLWLPVAIGVQFVFTLGITLLLASLNVLLRDVQRIVRIMNRVLFYSSPIIYPIHQVMGAESLPGWFKTVYEMNPLVGIFQMHHAVWYPTEAPSSLMLWSTVAGAVAMFAVGYWTFRRLETAVLKEL</sequence>
<evidence type="ECO:0000313" key="13">
    <source>
        <dbReference type="Proteomes" id="UP000253318"/>
    </source>
</evidence>
<dbReference type="AlphaFoldDB" id="A0A368T8X3"/>
<evidence type="ECO:0000259" key="11">
    <source>
        <dbReference type="PROSITE" id="PS51012"/>
    </source>
</evidence>
<comment type="caution">
    <text evidence="12">The sequence shown here is derived from an EMBL/GenBank/DDBJ whole genome shotgun (WGS) entry which is preliminary data.</text>
</comment>
<dbReference type="GO" id="GO:0005886">
    <property type="term" value="C:plasma membrane"/>
    <property type="evidence" value="ECO:0007669"/>
    <property type="project" value="UniProtKB-SubCell"/>
</dbReference>
<dbReference type="GO" id="GO:0015920">
    <property type="term" value="P:lipopolysaccharide transport"/>
    <property type="evidence" value="ECO:0007669"/>
    <property type="project" value="TreeGrafter"/>
</dbReference>
<keyword evidence="5" id="KW-0997">Cell inner membrane</keyword>
<keyword evidence="3 9" id="KW-0813">Transport</keyword>